<sequence length="124" mass="13463">MRTVWLVSAALAALTVVAVLTGSPRSENVPSDLPVAILPPARSFPFALYTHCGIDEALVDGVYFEAERPLIGEAFSAPPGWDNPYQRGRMTLPSPDRAVFRDDLGHEVAFHARPGATAFKRICD</sequence>
<dbReference type="EMBL" id="LOBU02000007">
    <property type="protein sequence ID" value="OKA09539.1"/>
    <property type="molecule type" value="Genomic_DNA"/>
</dbReference>
<name>A0A154M638_9PSEU</name>
<organism evidence="1 3">
    <name type="scientific">Amycolatopsis regifaucium</name>
    <dbReference type="NCBI Taxonomy" id="546365"/>
    <lineage>
        <taxon>Bacteria</taxon>
        <taxon>Bacillati</taxon>
        <taxon>Actinomycetota</taxon>
        <taxon>Actinomycetes</taxon>
        <taxon>Pseudonocardiales</taxon>
        <taxon>Pseudonocardiaceae</taxon>
        <taxon>Amycolatopsis</taxon>
    </lineage>
</organism>
<dbReference type="AlphaFoldDB" id="A0A154M638"/>
<evidence type="ECO:0000313" key="3">
    <source>
        <dbReference type="Proteomes" id="UP000076321"/>
    </source>
</evidence>
<gene>
    <name evidence="2" type="ORF">ATP06_0208795</name>
    <name evidence="1" type="ORF">AVL48_13755</name>
</gene>
<reference evidence="1 3" key="1">
    <citation type="submission" date="2015-12" db="EMBL/GenBank/DDBJ databases">
        <title>Amycolatopsis regifaucium genome sequencing and assembly.</title>
        <authorList>
            <person name="Mayilraj S."/>
        </authorList>
    </citation>
    <scope>NUCLEOTIDE SEQUENCE [LARGE SCALE GENOMIC DNA]</scope>
    <source>
        <strain evidence="1 3">GY080</strain>
    </source>
</reference>
<evidence type="ECO:0000313" key="2">
    <source>
        <dbReference type="EMBL" id="OKA09539.1"/>
    </source>
</evidence>
<dbReference type="OrthoDB" id="3692307at2"/>
<dbReference type="RefSeq" id="WP_061981468.1">
    <property type="nucleotide sequence ID" value="NZ_FOPQ01000005.1"/>
</dbReference>
<dbReference type="Proteomes" id="UP000186883">
    <property type="component" value="Unassembled WGS sequence"/>
</dbReference>
<keyword evidence="4" id="KW-1185">Reference proteome</keyword>
<dbReference type="Proteomes" id="UP000076321">
    <property type="component" value="Unassembled WGS sequence"/>
</dbReference>
<dbReference type="EMBL" id="LQCI01000050">
    <property type="protein sequence ID" value="KZB80091.1"/>
    <property type="molecule type" value="Genomic_DNA"/>
</dbReference>
<protein>
    <submittedName>
        <fullName evidence="1">Uncharacterized protein</fullName>
    </submittedName>
</protein>
<accession>A0A154M638</accession>
<reference evidence="2 4" key="2">
    <citation type="submission" date="2016-11" db="EMBL/GenBank/DDBJ databases">
        <title>Genome sequencing of Amycolatopsis regifaucium.</title>
        <authorList>
            <person name="Mayilraj S."/>
            <person name="Kaur N."/>
        </authorList>
    </citation>
    <scope>NUCLEOTIDE SEQUENCE [LARGE SCALE GENOMIC DNA]</scope>
    <source>
        <strain evidence="2 4">GY080</strain>
    </source>
</reference>
<evidence type="ECO:0000313" key="4">
    <source>
        <dbReference type="Proteomes" id="UP000186883"/>
    </source>
</evidence>
<comment type="caution">
    <text evidence="1">The sequence shown here is derived from an EMBL/GenBank/DDBJ whole genome shotgun (WGS) entry which is preliminary data.</text>
</comment>
<proteinExistence type="predicted"/>
<evidence type="ECO:0000313" key="1">
    <source>
        <dbReference type="EMBL" id="KZB80091.1"/>
    </source>
</evidence>